<evidence type="ECO:0000256" key="1">
    <source>
        <dbReference type="SAM" id="Phobius"/>
    </source>
</evidence>
<keyword evidence="1" id="KW-1133">Transmembrane helix</keyword>
<protein>
    <submittedName>
        <fullName evidence="2">Uncharacterized protein</fullName>
    </submittedName>
</protein>
<feature type="transmembrane region" description="Helical" evidence="1">
    <location>
        <begin position="37"/>
        <end position="53"/>
    </location>
</feature>
<evidence type="ECO:0000313" key="3">
    <source>
        <dbReference type="Proteomes" id="UP000029518"/>
    </source>
</evidence>
<dbReference type="RefSeq" id="WP_042210055.1">
    <property type="nucleotide sequence ID" value="NZ_CP009285.1"/>
</dbReference>
<accession>A0A089L980</accession>
<dbReference type="OrthoDB" id="2649733at2"/>
<proteinExistence type="predicted"/>
<sequence length="63" mass="7084">MRGYNIWRPIMLIAVALLTRTLVSSICLMFGMSPESASSVAMLGMVAAALVMYNRMMKSRRRK</sequence>
<dbReference type="EMBL" id="CP009285">
    <property type="protein sequence ID" value="AIQ55718.1"/>
    <property type="molecule type" value="Genomic_DNA"/>
</dbReference>
<reference evidence="2" key="1">
    <citation type="submission" date="2014-08" db="EMBL/GenBank/DDBJ databases">
        <title>Comparative genomics of the Paenibacillus odorifer group.</title>
        <authorList>
            <person name="den Bakker H.C."/>
            <person name="Tsai Y.-C.Y.-C."/>
            <person name="Martin N."/>
            <person name="Korlach J."/>
            <person name="Wiedmann M."/>
        </authorList>
    </citation>
    <scope>NUCLEOTIDE SEQUENCE [LARGE SCALE GENOMIC DNA]</scope>
    <source>
        <strain evidence="2">DSM 13188</strain>
    </source>
</reference>
<keyword evidence="1" id="KW-0472">Membrane</keyword>
<organism evidence="2 3">
    <name type="scientific">Paenibacillus borealis</name>
    <dbReference type="NCBI Taxonomy" id="160799"/>
    <lineage>
        <taxon>Bacteria</taxon>
        <taxon>Bacillati</taxon>
        <taxon>Bacillota</taxon>
        <taxon>Bacilli</taxon>
        <taxon>Bacillales</taxon>
        <taxon>Paenibacillaceae</taxon>
        <taxon>Paenibacillus</taxon>
    </lineage>
</organism>
<name>A0A089L980_PAEBO</name>
<feature type="transmembrane region" description="Helical" evidence="1">
    <location>
        <begin position="12"/>
        <end position="31"/>
    </location>
</feature>
<dbReference type="Proteomes" id="UP000029518">
    <property type="component" value="Chromosome"/>
</dbReference>
<keyword evidence="3" id="KW-1185">Reference proteome</keyword>
<dbReference type="KEGG" id="pbd:PBOR_01100"/>
<keyword evidence="1" id="KW-0812">Transmembrane</keyword>
<evidence type="ECO:0000313" key="2">
    <source>
        <dbReference type="EMBL" id="AIQ55718.1"/>
    </source>
</evidence>
<dbReference type="HOGENOM" id="CLU_2899928_0_0_9"/>
<gene>
    <name evidence="2" type="ORF">PBOR_01100</name>
</gene>
<dbReference type="AlphaFoldDB" id="A0A089L980"/>